<feature type="domain" description="ER-bound oxygenase mpaB/mpaB'/Rubber oxygenase catalytic" evidence="2">
    <location>
        <begin position="66"/>
        <end position="238"/>
    </location>
</feature>
<dbReference type="PANTHER" id="PTHR36124">
    <property type="match status" value="1"/>
</dbReference>
<dbReference type="Proteomes" id="UP000635387">
    <property type="component" value="Unassembled WGS sequence"/>
</dbReference>
<accession>A0ABQ3MB07</accession>
<organism evidence="3 4">
    <name type="scientific">Amycolatopsis oliviviridis</name>
    <dbReference type="NCBI Taxonomy" id="1471590"/>
    <lineage>
        <taxon>Bacteria</taxon>
        <taxon>Bacillati</taxon>
        <taxon>Actinomycetota</taxon>
        <taxon>Actinomycetes</taxon>
        <taxon>Pseudonocardiales</taxon>
        <taxon>Pseudonocardiaceae</taxon>
        <taxon>Amycolatopsis</taxon>
    </lineage>
</organism>
<protein>
    <submittedName>
        <fullName evidence="3">Peptidase</fullName>
    </submittedName>
</protein>
<dbReference type="InterPro" id="IPR046366">
    <property type="entry name" value="MPAB"/>
</dbReference>
<dbReference type="Pfam" id="PF09995">
    <property type="entry name" value="MPAB_Lcp_cat"/>
    <property type="match status" value="1"/>
</dbReference>
<dbReference type="InterPro" id="IPR018713">
    <property type="entry name" value="MPAB/Lcp_cat_dom"/>
</dbReference>
<gene>
    <name evidence="3" type="ORF">GCM10017790_83440</name>
</gene>
<dbReference type="RefSeq" id="WP_191259956.1">
    <property type="nucleotide sequence ID" value="NZ_BNAY01000017.1"/>
</dbReference>
<evidence type="ECO:0000259" key="2">
    <source>
        <dbReference type="Pfam" id="PF09995"/>
    </source>
</evidence>
<evidence type="ECO:0000256" key="1">
    <source>
        <dbReference type="SAM" id="MobiDB-lite"/>
    </source>
</evidence>
<keyword evidence="4" id="KW-1185">Reference proteome</keyword>
<sequence>MRDRYARARYLSGLDPEKDCHEIHRVHSRLEFPWDYGRGLEIALWKACCVPTVSEQLHRSGHVEHFSQKRYDDTRILLGEIVTNGTESPRGRQAIRQINRAHRDISCANEDMLYILSTFVYEPVHWIDRWGWRKVTDAEKLGSFHFFRRIGRLMNIVSLPEDYDSFLEFKNKYEKRCFRYAESNRQVSEAILRLYVSWYPRPIARLMSPVLPARLDEQARHALGLPDPGSWARATNAAILTAHAHFERLAPRTAAKLTSRPPARTYPGYPTGYDLSKIGPMHDAAQPSKGRDGDRVPVRHGILHRRKVDRTDLHHRG</sequence>
<evidence type="ECO:0000313" key="3">
    <source>
        <dbReference type="EMBL" id="GHH38128.1"/>
    </source>
</evidence>
<proteinExistence type="predicted"/>
<dbReference type="EMBL" id="BNAY01000017">
    <property type="protein sequence ID" value="GHH38128.1"/>
    <property type="molecule type" value="Genomic_DNA"/>
</dbReference>
<comment type="caution">
    <text evidence="3">The sequence shown here is derived from an EMBL/GenBank/DDBJ whole genome shotgun (WGS) entry which is preliminary data.</text>
</comment>
<reference evidence="4" key="1">
    <citation type="journal article" date="2019" name="Int. J. Syst. Evol. Microbiol.">
        <title>The Global Catalogue of Microorganisms (GCM) 10K type strain sequencing project: providing services to taxonomists for standard genome sequencing and annotation.</title>
        <authorList>
            <consortium name="The Broad Institute Genomics Platform"/>
            <consortium name="The Broad Institute Genome Sequencing Center for Infectious Disease"/>
            <person name="Wu L."/>
            <person name="Ma J."/>
        </authorList>
    </citation>
    <scope>NUCLEOTIDE SEQUENCE [LARGE SCALE GENOMIC DNA]</scope>
    <source>
        <strain evidence="4">CGMCC 4.7683</strain>
    </source>
</reference>
<dbReference type="PANTHER" id="PTHR36124:SF1">
    <property type="entry name" value="ER-BOUND OXYGENASE MPAB_MPAB'_RUBBER OXYGENASE CATALYTIC DOMAIN-CONTAINING PROTEIN"/>
    <property type="match status" value="1"/>
</dbReference>
<feature type="region of interest" description="Disordered" evidence="1">
    <location>
        <begin position="253"/>
        <end position="296"/>
    </location>
</feature>
<evidence type="ECO:0000313" key="4">
    <source>
        <dbReference type="Proteomes" id="UP000635387"/>
    </source>
</evidence>
<name>A0ABQ3MB07_9PSEU</name>